<sequence length="733" mass="83749">MKALLEKLADMDDLDAPAKEWRNQVRNTSYDIEDCIDDFTHHFEKNDATKGLVKKTARLLKKLRVRHQIASKIQEIKIRVEEVSKRRMRYKLDDYTSKPSYVPVDPRVLSIYAEAAGLVGMDIPTVELTALLMGQEQELTVASIVGFGGLGKTILANQVYRKLEENFECRAFVTVSQKPDIPKLLNKMLIQIGGCVSHTSELDDVLKKITEQLQDKRYFIVIDDLWASSAWKVIKCAFPANNCGSRVLTTTRIYSIAFACCCYSQHYVYNMRPLGEHDSRKLFFSRIFGSSDACLDVFEEFSADILKRCGGLPLAIISIASLLAGQSKMAWEYVWSSLGSMFEGNPCLEDMKHILDLSYRNLPHHLKTCLLYLGMYPEDSIINKDDLVRQWIAEGFVSRIHGLDEDVAGSYFNELMNMSMIQPVNTDYNGEVLSCKVHDIMLDLIRVKSAEENFFDIIDDPQATMLSHKKDGIGSLKFLRTLQEFDFSRSSLESFKSLDKLTNLRDLQLYYDHLDMDDMTMEALHTLLEGLPHCSNLKSFVINSHIRYFDWLGKLSGFPRHIQQLHLWGLWFPRIPKWIAQLHDLYNLELVVREVVPKDDGIGILAALPSLVHLWLVIKEEPEETVVIPSTFGTVVAFPALKHLKFCCPTPLLAFEAGALPRLQNLELRLTVAGWEEVFNWLEPAGIDHLPAGIERIFLYCHRNLADKASFSSLKRLFHTHHPGVDLWLPSRI</sequence>
<dbReference type="InterPro" id="IPR041118">
    <property type="entry name" value="Rx_N"/>
</dbReference>
<keyword evidence="3" id="KW-0677">Repeat</keyword>
<accession>A0A811RCV4</accession>
<dbReference type="InterPro" id="IPR055414">
    <property type="entry name" value="LRR_R13L4/SHOC2-like"/>
</dbReference>
<evidence type="ECO:0000313" key="12">
    <source>
        <dbReference type="Proteomes" id="UP000604825"/>
    </source>
</evidence>
<reference evidence="11" key="1">
    <citation type="submission" date="2020-10" db="EMBL/GenBank/DDBJ databases">
        <authorList>
            <person name="Han B."/>
            <person name="Lu T."/>
            <person name="Zhao Q."/>
            <person name="Huang X."/>
            <person name="Zhao Y."/>
        </authorList>
    </citation>
    <scope>NUCLEOTIDE SEQUENCE</scope>
</reference>
<evidence type="ECO:0000256" key="3">
    <source>
        <dbReference type="ARBA" id="ARBA00022737"/>
    </source>
</evidence>
<keyword evidence="4" id="KW-0547">Nucleotide-binding</keyword>
<dbReference type="SUPFAM" id="SSF52058">
    <property type="entry name" value="L domain-like"/>
    <property type="match status" value="1"/>
</dbReference>
<dbReference type="PANTHER" id="PTHR23155:SF906">
    <property type="entry name" value="OS08G0205100 PROTEIN"/>
    <property type="match status" value="1"/>
</dbReference>
<dbReference type="InterPro" id="IPR058922">
    <property type="entry name" value="WHD_DRP"/>
</dbReference>
<dbReference type="InterPro" id="IPR032675">
    <property type="entry name" value="LRR_dom_sf"/>
</dbReference>
<dbReference type="GO" id="GO:0042742">
    <property type="term" value="P:defense response to bacterium"/>
    <property type="evidence" value="ECO:0007669"/>
    <property type="project" value="UniProtKB-ARBA"/>
</dbReference>
<dbReference type="EMBL" id="CAJGYO010000014">
    <property type="protein sequence ID" value="CAD6268083.1"/>
    <property type="molecule type" value="Genomic_DNA"/>
</dbReference>
<feature type="domain" description="Disease resistance protein winged helix" evidence="9">
    <location>
        <begin position="375"/>
        <end position="445"/>
    </location>
</feature>
<dbReference type="InterPro" id="IPR027417">
    <property type="entry name" value="P-loop_NTPase"/>
</dbReference>
<dbReference type="Proteomes" id="UP000604825">
    <property type="component" value="Unassembled WGS sequence"/>
</dbReference>
<protein>
    <submittedName>
        <fullName evidence="11">Uncharacterized protein</fullName>
    </submittedName>
</protein>
<dbReference type="GO" id="GO:0002758">
    <property type="term" value="P:innate immune response-activating signaling pathway"/>
    <property type="evidence" value="ECO:0007669"/>
    <property type="project" value="UniProtKB-ARBA"/>
</dbReference>
<dbReference type="OrthoDB" id="605080at2759"/>
<evidence type="ECO:0000256" key="4">
    <source>
        <dbReference type="ARBA" id="ARBA00022741"/>
    </source>
</evidence>
<proteinExistence type="inferred from homology"/>
<evidence type="ECO:0000259" key="10">
    <source>
        <dbReference type="Pfam" id="PF23598"/>
    </source>
</evidence>
<dbReference type="Gene3D" id="3.40.50.300">
    <property type="entry name" value="P-loop containing nucleotide triphosphate hydrolases"/>
    <property type="match status" value="1"/>
</dbReference>
<dbReference type="Gene3D" id="1.10.10.10">
    <property type="entry name" value="Winged helix-like DNA-binding domain superfamily/Winged helix DNA-binding domain"/>
    <property type="match status" value="1"/>
</dbReference>
<dbReference type="Gene3D" id="3.80.10.10">
    <property type="entry name" value="Ribonuclease Inhibitor"/>
    <property type="match status" value="1"/>
</dbReference>
<feature type="domain" description="Disease resistance R13L4/SHOC-2-like LRR" evidence="10">
    <location>
        <begin position="471"/>
        <end position="709"/>
    </location>
</feature>
<evidence type="ECO:0000259" key="7">
    <source>
        <dbReference type="Pfam" id="PF00931"/>
    </source>
</evidence>
<dbReference type="InterPro" id="IPR044974">
    <property type="entry name" value="Disease_R_plants"/>
</dbReference>
<keyword evidence="12" id="KW-1185">Reference proteome</keyword>
<evidence type="ECO:0000259" key="8">
    <source>
        <dbReference type="Pfam" id="PF18052"/>
    </source>
</evidence>
<evidence type="ECO:0000313" key="11">
    <source>
        <dbReference type="EMBL" id="CAD6268083.1"/>
    </source>
</evidence>
<keyword evidence="6" id="KW-0175">Coiled coil</keyword>
<comment type="similarity">
    <text evidence="1">Belongs to the disease resistance NB-LRR family.</text>
</comment>
<dbReference type="InterPro" id="IPR002182">
    <property type="entry name" value="NB-ARC"/>
</dbReference>
<dbReference type="InterPro" id="IPR036388">
    <property type="entry name" value="WH-like_DNA-bd_sf"/>
</dbReference>
<dbReference type="Pfam" id="PF23598">
    <property type="entry name" value="LRR_14"/>
    <property type="match status" value="1"/>
</dbReference>
<dbReference type="FunFam" id="1.10.10.10:FF:000322">
    <property type="entry name" value="Probable disease resistance protein At1g63360"/>
    <property type="match status" value="1"/>
</dbReference>
<keyword evidence="5" id="KW-0611">Plant defense</keyword>
<dbReference type="Gene3D" id="1.20.5.4130">
    <property type="match status" value="1"/>
</dbReference>
<gene>
    <name evidence="11" type="ORF">NCGR_LOCUS51388</name>
</gene>
<dbReference type="AlphaFoldDB" id="A0A811RCV4"/>
<evidence type="ECO:0000256" key="6">
    <source>
        <dbReference type="ARBA" id="ARBA00023054"/>
    </source>
</evidence>
<dbReference type="Pfam" id="PF00931">
    <property type="entry name" value="NB-ARC"/>
    <property type="match status" value="1"/>
</dbReference>
<dbReference type="InterPro" id="IPR042197">
    <property type="entry name" value="Apaf_helical"/>
</dbReference>
<dbReference type="Gene3D" id="1.10.8.430">
    <property type="entry name" value="Helical domain of apoptotic protease-activating factors"/>
    <property type="match status" value="1"/>
</dbReference>
<dbReference type="InterPro" id="IPR038005">
    <property type="entry name" value="RX-like_CC"/>
</dbReference>
<evidence type="ECO:0000256" key="5">
    <source>
        <dbReference type="ARBA" id="ARBA00022821"/>
    </source>
</evidence>
<name>A0A811RCV4_9POAL</name>
<keyword evidence="2" id="KW-0433">Leucine-rich repeat</keyword>
<feature type="domain" description="Disease resistance N-terminal" evidence="8">
    <location>
        <begin position="1"/>
        <end position="53"/>
    </location>
</feature>
<dbReference type="Pfam" id="PF23559">
    <property type="entry name" value="WHD_DRP"/>
    <property type="match status" value="1"/>
</dbReference>
<dbReference type="PRINTS" id="PR00364">
    <property type="entry name" value="DISEASERSIST"/>
</dbReference>
<dbReference type="PANTHER" id="PTHR23155">
    <property type="entry name" value="DISEASE RESISTANCE PROTEIN RP"/>
    <property type="match status" value="1"/>
</dbReference>
<evidence type="ECO:0000259" key="9">
    <source>
        <dbReference type="Pfam" id="PF23559"/>
    </source>
</evidence>
<feature type="domain" description="NB-ARC" evidence="7">
    <location>
        <begin position="132"/>
        <end position="288"/>
    </location>
</feature>
<organism evidence="11 12">
    <name type="scientific">Miscanthus lutarioriparius</name>
    <dbReference type="NCBI Taxonomy" id="422564"/>
    <lineage>
        <taxon>Eukaryota</taxon>
        <taxon>Viridiplantae</taxon>
        <taxon>Streptophyta</taxon>
        <taxon>Embryophyta</taxon>
        <taxon>Tracheophyta</taxon>
        <taxon>Spermatophyta</taxon>
        <taxon>Magnoliopsida</taxon>
        <taxon>Liliopsida</taxon>
        <taxon>Poales</taxon>
        <taxon>Poaceae</taxon>
        <taxon>PACMAD clade</taxon>
        <taxon>Panicoideae</taxon>
        <taxon>Andropogonodae</taxon>
        <taxon>Andropogoneae</taxon>
        <taxon>Saccharinae</taxon>
        <taxon>Miscanthus</taxon>
    </lineage>
</organism>
<evidence type="ECO:0000256" key="1">
    <source>
        <dbReference type="ARBA" id="ARBA00008894"/>
    </source>
</evidence>
<dbReference type="SUPFAM" id="SSF52540">
    <property type="entry name" value="P-loop containing nucleoside triphosphate hydrolases"/>
    <property type="match status" value="1"/>
</dbReference>
<dbReference type="Pfam" id="PF18052">
    <property type="entry name" value="Rx_N"/>
    <property type="match status" value="1"/>
</dbReference>
<dbReference type="GO" id="GO:0009626">
    <property type="term" value="P:plant-type hypersensitive response"/>
    <property type="evidence" value="ECO:0007669"/>
    <property type="project" value="UniProtKB-ARBA"/>
</dbReference>
<evidence type="ECO:0000256" key="2">
    <source>
        <dbReference type="ARBA" id="ARBA00022614"/>
    </source>
</evidence>
<dbReference type="GO" id="GO:0043531">
    <property type="term" value="F:ADP binding"/>
    <property type="evidence" value="ECO:0007669"/>
    <property type="project" value="InterPro"/>
</dbReference>
<comment type="caution">
    <text evidence="11">The sequence shown here is derived from an EMBL/GenBank/DDBJ whole genome shotgun (WGS) entry which is preliminary data.</text>
</comment>
<dbReference type="CDD" id="cd14798">
    <property type="entry name" value="RX-CC_like"/>
    <property type="match status" value="1"/>
</dbReference>